<evidence type="ECO:0000256" key="5">
    <source>
        <dbReference type="SAM" id="Phobius"/>
    </source>
</evidence>
<evidence type="ECO:0000313" key="7">
    <source>
        <dbReference type="Proteomes" id="UP000282674"/>
    </source>
</evidence>
<dbReference type="Pfam" id="PF01988">
    <property type="entry name" value="VIT1"/>
    <property type="match status" value="1"/>
</dbReference>
<comment type="caution">
    <text evidence="6">The sequence shown here is derived from an EMBL/GenBank/DDBJ whole genome shotgun (WGS) entry which is preliminary data.</text>
</comment>
<sequence length="225" mass="23287">MEQKNFSDRLNWLRAGVLGANDGIVSTAGIVVGVAGATAQESTLLLAGLSGLLAGSLSMAAGEYVSVSTQRDTERAFLATERRELEDEPEEELDELTQAYVDKGLTPKVARQVALELTARDPLAAHAAMEAGVDPYGLANPWEAALASFVAFTVGALLPLLAIVLPPPSVRVWVTVVAVVIGLVICGWTSARLGGAPPGRAVLRNVLGGLIAMAITYVAGSLIGA</sequence>
<feature type="transmembrane region" description="Helical" evidence="5">
    <location>
        <begin position="12"/>
        <end position="37"/>
    </location>
</feature>
<organism evidence="6 7">
    <name type="scientific">Actinomadura harenae</name>
    <dbReference type="NCBI Taxonomy" id="2483351"/>
    <lineage>
        <taxon>Bacteria</taxon>
        <taxon>Bacillati</taxon>
        <taxon>Actinomycetota</taxon>
        <taxon>Actinomycetes</taxon>
        <taxon>Streptosporangiales</taxon>
        <taxon>Thermomonosporaceae</taxon>
        <taxon>Actinomadura</taxon>
    </lineage>
</organism>
<feature type="transmembrane region" description="Helical" evidence="5">
    <location>
        <begin position="144"/>
        <end position="164"/>
    </location>
</feature>
<feature type="transmembrane region" description="Helical" evidence="5">
    <location>
        <begin position="170"/>
        <end position="190"/>
    </location>
</feature>
<keyword evidence="3 5" id="KW-1133">Transmembrane helix</keyword>
<gene>
    <name evidence="6" type="ORF">EBO15_24135</name>
</gene>
<dbReference type="GO" id="GO:0005384">
    <property type="term" value="F:manganese ion transmembrane transporter activity"/>
    <property type="evidence" value="ECO:0007669"/>
    <property type="project" value="InterPro"/>
</dbReference>
<dbReference type="GO" id="GO:0030026">
    <property type="term" value="P:intracellular manganese ion homeostasis"/>
    <property type="evidence" value="ECO:0007669"/>
    <property type="project" value="InterPro"/>
</dbReference>
<comment type="subcellular location">
    <subcellularLocation>
        <location evidence="1">Endomembrane system</location>
        <topology evidence="1">Multi-pass membrane protein</topology>
    </subcellularLocation>
</comment>
<dbReference type="InterPro" id="IPR008217">
    <property type="entry name" value="Ccc1_fam"/>
</dbReference>
<evidence type="ECO:0000256" key="2">
    <source>
        <dbReference type="ARBA" id="ARBA00022692"/>
    </source>
</evidence>
<name>A0A3M2LUB5_9ACTN</name>
<dbReference type="RefSeq" id="WP_122196720.1">
    <property type="nucleotide sequence ID" value="NZ_JBHSKC010000004.1"/>
</dbReference>
<keyword evidence="2 5" id="KW-0812">Transmembrane</keyword>
<keyword evidence="7" id="KW-1185">Reference proteome</keyword>
<protein>
    <submittedName>
        <fullName evidence="6">VIT family protein</fullName>
    </submittedName>
</protein>
<dbReference type="OrthoDB" id="188924at2"/>
<dbReference type="PANTHER" id="PTHR31851">
    <property type="entry name" value="FE(2+)/MN(2+) TRANSPORTER PCL1"/>
    <property type="match status" value="1"/>
</dbReference>
<dbReference type="AlphaFoldDB" id="A0A3M2LUB5"/>
<feature type="transmembrane region" description="Helical" evidence="5">
    <location>
        <begin position="43"/>
        <end position="65"/>
    </location>
</feature>
<reference evidence="6 7" key="1">
    <citation type="submission" date="2018-10" db="EMBL/GenBank/DDBJ databases">
        <title>Isolation from soil.</title>
        <authorList>
            <person name="Hu J."/>
        </authorList>
    </citation>
    <scope>NUCLEOTIDE SEQUENCE [LARGE SCALE GENOMIC DNA]</scope>
    <source>
        <strain evidence="6 7">NEAU-Ht49</strain>
    </source>
</reference>
<proteinExistence type="predicted"/>
<dbReference type="CDD" id="cd02432">
    <property type="entry name" value="Nodulin-21_like_1"/>
    <property type="match status" value="1"/>
</dbReference>
<dbReference type="Proteomes" id="UP000282674">
    <property type="component" value="Unassembled WGS sequence"/>
</dbReference>
<dbReference type="GO" id="GO:0012505">
    <property type="term" value="C:endomembrane system"/>
    <property type="evidence" value="ECO:0007669"/>
    <property type="project" value="UniProtKB-SubCell"/>
</dbReference>
<evidence type="ECO:0000313" key="6">
    <source>
        <dbReference type="EMBL" id="RMI41071.1"/>
    </source>
</evidence>
<feature type="transmembrane region" description="Helical" evidence="5">
    <location>
        <begin position="202"/>
        <end position="223"/>
    </location>
</feature>
<dbReference type="EMBL" id="RFFG01000046">
    <property type="protein sequence ID" value="RMI41071.1"/>
    <property type="molecule type" value="Genomic_DNA"/>
</dbReference>
<keyword evidence="4 5" id="KW-0472">Membrane</keyword>
<evidence type="ECO:0000256" key="4">
    <source>
        <dbReference type="ARBA" id="ARBA00023136"/>
    </source>
</evidence>
<accession>A0A3M2LUB5</accession>
<evidence type="ECO:0000256" key="3">
    <source>
        <dbReference type="ARBA" id="ARBA00022989"/>
    </source>
</evidence>
<evidence type="ECO:0000256" key="1">
    <source>
        <dbReference type="ARBA" id="ARBA00004127"/>
    </source>
</evidence>